<name>A0ABT2KJL2_9RHOB</name>
<proteinExistence type="predicted"/>
<evidence type="ECO:0000313" key="1">
    <source>
        <dbReference type="EMBL" id="MCT4370540.1"/>
    </source>
</evidence>
<gene>
    <name evidence="1" type="ORF">CLG85_009490</name>
</gene>
<dbReference type="EMBL" id="NTHN02000014">
    <property type="protein sequence ID" value="MCT4370540.1"/>
    <property type="molecule type" value="Genomic_DNA"/>
</dbReference>
<comment type="caution">
    <text evidence="1">The sequence shown here is derived from an EMBL/GenBank/DDBJ whole genome shotgun (WGS) entry which is preliminary data.</text>
</comment>
<evidence type="ECO:0000313" key="2">
    <source>
        <dbReference type="Proteomes" id="UP000217448"/>
    </source>
</evidence>
<accession>A0ABT2KJL2</accession>
<dbReference type="Proteomes" id="UP000217448">
    <property type="component" value="Unassembled WGS sequence"/>
</dbReference>
<keyword evidence="2" id="KW-1185">Reference proteome</keyword>
<organism evidence="1 2">
    <name type="scientific">Alloyangia mangrovi</name>
    <dbReference type="NCBI Taxonomy" id="1779329"/>
    <lineage>
        <taxon>Bacteria</taxon>
        <taxon>Pseudomonadati</taxon>
        <taxon>Pseudomonadota</taxon>
        <taxon>Alphaproteobacteria</taxon>
        <taxon>Rhodobacterales</taxon>
        <taxon>Roseobacteraceae</taxon>
        <taxon>Alloyangia</taxon>
    </lineage>
</organism>
<reference evidence="2" key="1">
    <citation type="submission" date="2023-07" db="EMBL/GenBank/DDBJ databases">
        <title>Yangia mangrovi SAOS 153D genome.</title>
        <authorList>
            <person name="Verma A."/>
            <person name="Pal Y."/>
            <person name="Sundharam S."/>
            <person name="Bisht B."/>
            <person name="Srinivasan K."/>
        </authorList>
    </citation>
    <scope>NUCLEOTIDE SEQUENCE [LARGE SCALE GENOMIC DNA]</scope>
    <source>
        <strain evidence="2">SAOS 153D</strain>
    </source>
</reference>
<sequence>MSLLVFSVTTPSITRIAERAKPRVRISRISAKIFRITGFPQHPSHGLGDSSGAKMVDKVTNTPYIGVTMPVTHYQ</sequence>
<dbReference type="RefSeq" id="WP_141244686.1">
    <property type="nucleotide sequence ID" value="NZ_NTHN02000014.1"/>
</dbReference>
<protein>
    <submittedName>
        <fullName evidence="1">Uncharacterized protein</fullName>
    </submittedName>
</protein>